<accession>A0AAT9HYI8</accession>
<reference evidence="1" key="2">
    <citation type="submission" date="2024-07" db="EMBL/GenBank/DDBJ databases">
        <title>Streptomyces haneummycinica sp. nov., a new antibiotic-producing actinobacterium isolated from marine sediment.</title>
        <authorList>
            <person name="Uemura M."/>
            <person name="Hamada M."/>
            <person name="Hirano S."/>
            <person name="Kobayashi K."/>
            <person name="Ohshiro T."/>
            <person name="Kobayashi T."/>
            <person name="Terahara T."/>
        </authorList>
    </citation>
    <scope>NUCLEOTIDE SEQUENCE</scope>
    <source>
        <strain evidence="1">KM77-8</strain>
    </source>
</reference>
<dbReference type="EMBL" id="AP035768">
    <property type="protein sequence ID" value="BFO22425.1"/>
    <property type="molecule type" value="Genomic_DNA"/>
</dbReference>
<proteinExistence type="predicted"/>
<evidence type="ECO:0000313" key="1">
    <source>
        <dbReference type="EMBL" id="BFO22425.1"/>
    </source>
</evidence>
<reference evidence="1" key="1">
    <citation type="submission" date="2024-06" db="EMBL/GenBank/DDBJ databases">
        <authorList>
            <consortium name="consrtm"/>
            <person name="Uemura M."/>
            <person name="Terahara T."/>
        </authorList>
    </citation>
    <scope>NUCLEOTIDE SEQUENCE</scope>
    <source>
        <strain evidence="1">KM77-8</strain>
    </source>
</reference>
<name>A0AAT9HYI8_9ACTN</name>
<gene>
    <name evidence="1" type="ORF">SHKM778_88130</name>
</gene>
<evidence type="ECO:0008006" key="2">
    <source>
        <dbReference type="Google" id="ProtNLM"/>
    </source>
</evidence>
<organism evidence="1">
    <name type="scientific">Streptomyces haneummycinicus</name>
    <dbReference type="NCBI Taxonomy" id="3074435"/>
    <lineage>
        <taxon>Bacteria</taxon>
        <taxon>Bacillati</taxon>
        <taxon>Actinomycetota</taxon>
        <taxon>Actinomycetes</taxon>
        <taxon>Kitasatosporales</taxon>
        <taxon>Streptomycetaceae</taxon>
        <taxon>Streptomyces</taxon>
    </lineage>
</organism>
<protein>
    <recommendedName>
        <fullName evidence="2">DUF559 domain-containing protein</fullName>
    </recommendedName>
</protein>
<sequence>MHRLPLAEAEVALRGALRVTKVPRTLADLLRNGGRDDALVAVESALGYRRVGGVRRPPLIAPSALSVALEAPMSGAVRGRSLLRLVDRGSGSPAETIARLHMLDAGLRPESQVEVRTPSGRRRYLDFLFRAEGLAVEIEGYAYHGTREAHRRDMARFNEIARCPEVRHALRFGAAEVFQGPGP</sequence>
<dbReference type="AlphaFoldDB" id="A0AAT9HYI8"/>